<name>A0ABT7LQF2_9BURK</name>
<evidence type="ECO:0000313" key="2">
    <source>
        <dbReference type="Proteomes" id="UP001238603"/>
    </source>
</evidence>
<reference evidence="1 2" key="1">
    <citation type="submission" date="2023-06" db="EMBL/GenBank/DDBJ databases">
        <title>Pelomonas sp. APW6 16S ribosomal RNA gene genome sequencing and assembly.</title>
        <authorList>
            <person name="Woo H."/>
        </authorList>
    </citation>
    <scope>NUCLEOTIDE SEQUENCE [LARGE SCALE GENOMIC DNA]</scope>
    <source>
        <strain evidence="1 2">APW6</strain>
    </source>
</reference>
<sequence>MDLLDLADGVIPGHIFESIVNNVAVEFRQAAASRRAAVARGAETPQFSATLLDRYGTALAKALALTGIRSDLQQEVDAAVREIDSDFEANRRARWAAKPASLSITV</sequence>
<organism evidence="1 2">
    <name type="scientific">Roseateles subflavus</name>
    <dbReference type="NCBI Taxonomy" id="3053353"/>
    <lineage>
        <taxon>Bacteria</taxon>
        <taxon>Pseudomonadati</taxon>
        <taxon>Pseudomonadota</taxon>
        <taxon>Betaproteobacteria</taxon>
        <taxon>Burkholderiales</taxon>
        <taxon>Sphaerotilaceae</taxon>
        <taxon>Roseateles</taxon>
    </lineage>
</organism>
<accession>A0ABT7LQF2</accession>
<dbReference type="Proteomes" id="UP001238603">
    <property type="component" value="Unassembled WGS sequence"/>
</dbReference>
<dbReference type="RefSeq" id="WP_285984512.1">
    <property type="nucleotide sequence ID" value="NZ_JASVDS010000008.1"/>
</dbReference>
<keyword evidence="2" id="KW-1185">Reference proteome</keyword>
<comment type="caution">
    <text evidence="1">The sequence shown here is derived from an EMBL/GenBank/DDBJ whole genome shotgun (WGS) entry which is preliminary data.</text>
</comment>
<gene>
    <name evidence="1" type="ORF">QRD43_21215</name>
</gene>
<proteinExistence type="predicted"/>
<evidence type="ECO:0000313" key="1">
    <source>
        <dbReference type="EMBL" id="MDL5034437.1"/>
    </source>
</evidence>
<protein>
    <submittedName>
        <fullName evidence="1">Uncharacterized protein</fullName>
    </submittedName>
</protein>
<dbReference type="EMBL" id="JASVDS010000008">
    <property type="protein sequence ID" value="MDL5034437.1"/>
    <property type="molecule type" value="Genomic_DNA"/>
</dbReference>